<feature type="non-terminal residue" evidence="2">
    <location>
        <position position="47"/>
    </location>
</feature>
<organism evidence="2">
    <name type="scientific">marine sediment metagenome</name>
    <dbReference type="NCBI Taxonomy" id="412755"/>
    <lineage>
        <taxon>unclassified sequences</taxon>
        <taxon>metagenomes</taxon>
        <taxon>ecological metagenomes</taxon>
    </lineage>
</organism>
<sequence length="47" mass="4929">MERIEARAADMPGDLTALQAMAPGKLAAGPDGGLPPWKQGQKIDLKI</sequence>
<comment type="caution">
    <text evidence="2">The sequence shown here is derived from an EMBL/GenBank/DDBJ whole genome shotgun (WGS) entry which is preliminary data.</text>
</comment>
<proteinExistence type="predicted"/>
<reference evidence="2" key="1">
    <citation type="journal article" date="2014" name="Front. Microbiol.">
        <title>High frequency of phylogenetically diverse reductive dehalogenase-homologous genes in deep subseafloor sedimentary metagenomes.</title>
        <authorList>
            <person name="Kawai M."/>
            <person name="Futagami T."/>
            <person name="Toyoda A."/>
            <person name="Takaki Y."/>
            <person name="Nishi S."/>
            <person name="Hori S."/>
            <person name="Arai W."/>
            <person name="Tsubouchi T."/>
            <person name="Morono Y."/>
            <person name="Uchiyama I."/>
            <person name="Ito T."/>
            <person name="Fujiyama A."/>
            <person name="Inagaki F."/>
            <person name="Takami H."/>
        </authorList>
    </citation>
    <scope>NUCLEOTIDE SEQUENCE</scope>
    <source>
        <strain evidence="2">Expedition CK06-06</strain>
    </source>
</reference>
<protein>
    <submittedName>
        <fullName evidence="2">Uncharacterized protein</fullName>
    </submittedName>
</protein>
<accession>X1BZT2</accession>
<evidence type="ECO:0000313" key="2">
    <source>
        <dbReference type="EMBL" id="GAG77651.1"/>
    </source>
</evidence>
<feature type="region of interest" description="Disordered" evidence="1">
    <location>
        <begin position="22"/>
        <end position="47"/>
    </location>
</feature>
<gene>
    <name evidence="2" type="ORF">S01H4_25536</name>
</gene>
<dbReference type="AlphaFoldDB" id="X1BZT2"/>
<name>X1BZT2_9ZZZZ</name>
<evidence type="ECO:0000256" key="1">
    <source>
        <dbReference type="SAM" id="MobiDB-lite"/>
    </source>
</evidence>
<dbReference type="EMBL" id="BART01012164">
    <property type="protein sequence ID" value="GAG77651.1"/>
    <property type="molecule type" value="Genomic_DNA"/>
</dbReference>